<protein>
    <submittedName>
        <fullName evidence="2">Uncharacterized protein</fullName>
    </submittedName>
</protein>
<sequence length="149" mass="16771">MMTGTMRKHIHGPQSNVLKYIVLHLHTLTQKPTHHHTCTLNTKILCQSSPYITASAVTLHLIIVDSCAYWAAPFYHGSLSPTISCTITMTCTAFASAATKTEHPDRYIHHRTASLGHHSWRSHSCRSDHHGLTSCPYTSKSQTRRRNLE</sequence>
<name>A0A6A5RII2_9PLEO</name>
<dbReference type="AlphaFoldDB" id="A0A6A5RII2"/>
<proteinExistence type="predicted"/>
<dbReference type="Proteomes" id="UP000800082">
    <property type="component" value="Unassembled WGS sequence"/>
</dbReference>
<gene>
    <name evidence="2" type="ORF">M421DRAFT_189653</name>
</gene>
<dbReference type="GeneID" id="54345623"/>
<accession>A0A6A5RII2</accession>
<dbReference type="RefSeq" id="XP_033447302.1">
    <property type="nucleotide sequence ID" value="XM_033587976.1"/>
</dbReference>
<keyword evidence="3" id="KW-1185">Reference proteome</keyword>
<organism evidence="2 3">
    <name type="scientific">Didymella exigua CBS 183.55</name>
    <dbReference type="NCBI Taxonomy" id="1150837"/>
    <lineage>
        <taxon>Eukaryota</taxon>
        <taxon>Fungi</taxon>
        <taxon>Dikarya</taxon>
        <taxon>Ascomycota</taxon>
        <taxon>Pezizomycotina</taxon>
        <taxon>Dothideomycetes</taxon>
        <taxon>Pleosporomycetidae</taxon>
        <taxon>Pleosporales</taxon>
        <taxon>Pleosporineae</taxon>
        <taxon>Didymellaceae</taxon>
        <taxon>Didymella</taxon>
    </lineage>
</organism>
<evidence type="ECO:0000256" key="1">
    <source>
        <dbReference type="SAM" id="MobiDB-lite"/>
    </source>
</evidence>
<evidence type="ECO:0000313" key="2">
    <source>
        <dbReference type="EMBL" id="KAF1927050.1"/>
    </source>
</evidence>
<evidence type="ECO:0000313" key="3">
    <source>
        <dbReference type="Proteomes" id="UP000800082"/>
    </source>
</evidence>
<dbReference type="EMBL" id="ML978974">
    <property type="protein sequence ID" value="KAF1927050.1"/>
    <property type="molecule type" value="Genomic_DNA"/>
</dbReference>
<reference evidence="2" key="1">
    <citation type="journal article" date="2020" name="Stud. Mycol.">
        <title>101 Dothideomycetes genomes: a test case for predicting lifestyles and emergence of pathogens.</title>
        <authorList>
            <person name="Haridas S."/>
            <person name="Albert R."/>
            <person name="Binder M."/>
            <person name="Bloem J."/>
            <person name="Labutti K."/>
            <person name="Salamov A."/>
            <person name="Andreopoulos B."/>
            <person name="Baker S."/>
            <person name="Barry K."/>
            <person name="Bills G."/>
            <person name="Bluhm B."/>
            <person name="Cannon C."/>
            <person name="Castanera R."/>
            <person name="Culley D."/>
            <person name="Daum C."/>
            <person name="Ezra D."/>
            <person name="Gonzalez J."/>
            <person name="Henrissat B."/>
            <person name="Kuo A."/>
            <person name="Liang C."/>
            <person name="Lipzen A."/>
            <person name="Lutzoni F."/>
            <person name="Magnuson J."/>
            <person name="Mondo S."/>
            <person name="Nolan M."/>
            <person name="Ohm R."/>
            <person name="Pangilinan J."/>
            <person name="Park H.-J."/>
            <person name="Ramirez L."/>
            <person name="Alfaro M."/>
            <person name="Sun H."/>
            <person name="Tritt A."/>
            <person name="Yoshinaga Y."/>
            <person name="Zwiers L.-H."/>
            <person name="Turgeon B."/>
            <person name="Goodwin S."/>
            <person name="Spatafora J."/>
            <person name="Crous P."/>
            <person name="Grigoriev I."/>
        </authorList>
    </citation>
    <scope>NUCLEOTIDE SEQUENCE</scope>
    <source>
        <strain evidence="2">CBS 183.55</strain>
    </source>
</reference>
<feature type="region of interest" description="Disordered" evidence="1">
    <location>
        <begin position="126"/>
        <end position="149"/>
    </location>
</feature>